<reference evidence="1 2" key="1">
    <citation type="submission" date="2019-01" db="EMBL/GenBank/DDBJ databases">
        <title>Insights into ecological role of a new deltaproteobacterial order Candidatus Sinidesulfobacterales (Sva0485) by metagenomics and metatranscriptomics.</title>
        <authorList>
            <person name="Tan S."/>
            <person name="Liu J."/>
            <person name="Fang Y."/>
            <person name="Hedlund B."/>
            <person name="Lian Z.-H."/>
            <person name="Huang L.-Y."/>
            <person name="Li J.-T."/>
            <person name="Huang L.-N."/>
            <person name="Li W.-J."/>
            <person name="Jiang H.-C."/>
            <person name="Dong H.-L."/>
            <person name="Shu W.-S."/>
        </authorList>
    </citation>
    <scope>NUCLEOTIDE SEQUENCE [LARGE SCALE GENOMIC DNA]</scope>
    <source>
        <strain evidence="1">AP4</strain>
    </source>
</reference>
<name>A0A520XG85_9DELT</name>
<evidence type="ECO:0000313" key="2">
    <source>
        <dbReference type="Proteomes" id="UP000322454"/>
    </source>
</evidence>
<proteinExistence type="predicted"/>
<organism evidence="1 2">
    <name type="scientific">Candidatus Acidulodesulfobacterium acidiphilum</name>
    <dbReference type="NCBI Taxonomy" id="2597224"/>
    <lineage>
        <taxon>Bacteria</taxon>
        <taxon>Deltaproteobacteria</taxon>
        <taxon>Candidatus Acidulodesulfobacterales</taxon>
        <taxon>Candidatus Acidulodesulfobacterium</taxon>
    </lineage>
</organism>
<gene>
    <name evidence="1" type="ORF">EVJ48_01500</name>
</gene>
<accession>A0A520XG85</accession>
<dbReference type="AlphaFoldDB" id="A0A520XG85"/>
<dbReference type="EMBL" id="SHMQ01000002">
    <property type="protein sequence ID" value="RZV40193.1"/>
    <property type="molecule type" value="Genomic_DNA"/>
</dbReference>
<comment type="caution">
    <text evidence="1">The sequence shown here is derived from an EMBL/GenBank/DDBJ whole genome shotgun (WGS) entry which is preliminary data.</text>
</comment>
<protein>
    <recommendedName>
        <fullName evidence="3">Ribbon-helix-helix protein, CopG family</fullName>
    </recommendedName>
</protein>
<sequence>MKKLKKSEKSPAKKTKNVSVRIPIDLYEKYQEAKEKAKEFNLNVSLSAIIRNSVQEYIEKIKNFKNRGKK</sequence>
<evidence type="ECO:0000313" key="1">
    <source>
        <dbReference type="EMBL" id="RZV40193.1"/>
    </source>
</evidence>
<evidence type="ECO:0008006" key="3">
    <source>
        <dbReference type="Google" id="ProtNLM"/>
    </source>
</evidence>
<dbReference type="Proteomes" id="UP000322454">
    <property type="component" value="Unassembled WGS sequence"/>
</dbReference>